<dbReference type="NCBIfam" id="TIGR03838">
    <property type="entry name" value="queuosine_YadB"/>
    <property type="match status" value="1"/>
</dbReference>
<evidence type="ECO:0000256" key="6">
    <source>
        <dbReference type="ARBA" id="ARBA00023146"/>
    </source>
</evidence>
<evidence type="ECO:0000256" key="1">
    <source>
        <dbReference type="ARBA" id="ARBA00022598"/>
    </source>
</evidence>
<feature type="short sequence motif" description="'KMSKS' region" evidence="7">
    <location>
        <begin position="256"/>
        <end position="260"/>
    </location>
</feature>
<comment type="caution">
    <text evidence="10">The sequence shown here is derived from an EMBL/GenBank/DDBJ whole genome shotgun (WGS) entry which is preliminary data.</text>
</comment>
<evidence type="ECO:0000256" key="3">
    <source>
        <dbReference type="ARBA" id="ARBA00022741"/>
    </source>
</evidence>
<keyword evidence="8" id="KW-0648">Protein biosynthesis</keyword>
<name>A0A6C8GT80_SALET</name>
<comment type="function">
    <text evidence="7">Catalyzes the tRNA-independent activation of glutamate in presence of ATP and the subsequent transfer of glutamate onto a tRNA(Asp). Glutamate is transferred on the 2-amino-5-(4,5-dihydroxy-2-cyclopenten-1-yl) moiety of the queuosine in the wobble position of the QUC anticodon.</text>
</comment>
<keyword evidence="2 7" id="KW-0479">Metal-binding</keyword>
<evidence type="ECO:0000256" key="7">
    <source>
        <dbReference type="HAMAP-Rule" id="MF_01428"/>
    </source>
</evidence>
<keyword evidence="6 7" id="KW-0030">Aminoacyl-tRNA synthetase</keyword>
<feature type="binding site" evidence="7">
    <location>
        <position position="259"/>
    </location>
    <ligand>
        <name>ATP</name>
        <dbReference type="ChEBI" id="CHEBI:30616"/>
    </ligand>
</feature>
<dbReference type="PANTHER" id="PTHR43311:SF1">
    <property type="entry name" value="GLUTAMYL-Q TRNA(ASP) SYNTHETASE"/>
    <property type="match status" value="1"/>
</dbReference>
<feature type="domain" description="Glutamyl/glutaminyl-tRNA synthetase class Ib catalytic" evidence="9">
    <location>
        <begin position="37"/>
        <end position="286"/>
    </location>
</feature>
<proteinExistence type="inferred from homology"/>
<dbReference type="GO" id="GO:0005829">
    <property type="term" value="C:cytosol"/>
    <property type="evidence" value="ECO:0007669"/>
    <property type="project" value="TreeGrafter"/>
</dbReference>
<organism evidence="10 11">
    <name type="scientific">Salmonella enterica subsp. enterica serovar Adelaide str. A4-669</name>
    <dbReference type="NCBI Taxonomy" id="913063"/>
    <lineage>
        <taxon>Bacteria</taxon>
        <taxon>Pseudomonadati</taxon>
        <taxon>Pseudomonadota</taxon>
        <taxon>Gammaproteobacteria</taxon>
        <taxon>Enterobacterales</taxon>
        <taxon>Enterobacteriaceae</taxon>
        <taxon>Salmonella</taxon>
    </lineage>
</organism>
<dbReference type="Pfam" id="PF00749">
    <property type="entry name" value="tRNA-synt_1c"/>
    <property type="match status" value="1"/>
</dbReference>
<dbReference type="NCBIfam" id="NF004314">
    <property type="entry name" value="PRK05710.1-3"/>
    <property type="match status" value="1"/>
</dbReference>
<evidence type="ECO:0000256" key="2">
    <source>
        <dbReference type="ARBA" id="ARBA00022723"/>
    </source>
</evidence>
<dbReference type="SUPFAM" id="SSF52374">
    <property type="entry name" value="Nucleotidylyl transferase"/>
    <property type="match status" value="1"/>
</dbReference>
<evidence type="ECO:0000313" key="10">
    <source>
        <dbReference type="EMBL" id="EHC41575.1"/>
    </source>
</evidence>
<dbReference type="InterPro" id="IPR022380">
    <property type="entry name" value="Glu-Q_tRNA(Asp)_Synthase"/>
</dbReference>
<dbReference type="EC" id="6.1.1.-" evidence="7"/>
<keyword evidence="3 7" id="KW-0547">Nucleotide-binding</keyword>
<dbReference type="FunFam" id="3.40.50.620:FF:000093">
    <property type="entry name" value="Glutamyl-Q tRNA(Asp) synthetase"/>
    <property type="match status" value="1"/>
</dbReference>
<keyword evidence="5 7" id="KW-0067">ATP-binding</keyword>
<accession>A0A6C8GT80</accession>
<reference evidence="10 11" key="1">
    <citation type="journal article" date="2011" name="BMC Genomics">
        <title>Genome sequencing reveals diversification of virulence factor content and possible host adaptation in distinct subpopulations of Salmonella enterica.</title>
        <authorList>
            <person name="den Bakker H.C."/>
            <person name="Moreno Switt A.I."/>
            <person name="Govoni G."/>
            <person name="Cummings C.A."/>
            <person name="Ranieri M.L."/>
            <person name="Degoricija L."/>
            <person name="Hoelzer K."/>
            <person name="Rodriguez-Rivera L.D."/>
            <person name="Brown S."/>
            <person name="Bolchacova E."/>
            <person name="Furtado M.R."/>
            <person name="Wiedmann M."/>
        </authorList>
    </citation>
    <scope>NUCLEOTIDE SEQUENCE [LARGE SCALE GENOMIC DNA]</scope>
    <source>
        <strain evidence="10 11">A4-669</strain>
    </source>
</reference>
<dbReference type="InterPro" id="IPR049940">
    <property type="entry name" value="GluQ/Sye"/>
</dbReference>
<feature type="binding site" evidence="7">
    <location>
        <position position="129"/>
    </location>
    <ligand>
        <name>Zn(2+)</name>
        <dbReference type="ChEBI" id="CHEBI:29105"/>
    </ligand>
</feature>
<dbReference type="GO" id="GO:0005524">
    <property type="term" value="F:ATP binding"/>
    <property type="evidence" value="ECO:0007669"/>
    <property type="project" value="UniProtKB-KW"/>
</dbReference>
<evidence type="ECO:0000313" key="11">
    <source>
        <dbReference type="Proteomes" id="UP000004906"/>
    </source>
</evidence>
<evidence type="ECO:0000256" key="8">
    <source>
        <dbReference type="RuleBase" id="RU363037"/>
    </source>
</evidence>
<sequence>MTGGSFPAQSGRHLFLGSFPALFFIARSMTDSHYIGRFAPSPSGELHFGSLIAALGSYLQARAQRGIWRVRIEDIDPPREVPGAAATILRQLEHYGLHWDGEVLWQSQRHEAYREALAWLHDQGLSYYCTCPRSRIQRLGGIYDGHCRTLCHGPENAAVRIKQQHPVMRFHDALRGDIQADPQLASEDFIIHRRDGLFAYNLAVVVDDHFQGVTEIVRGADLIEPTVRQLSLYKQFGWRAPGYVHLPLALNEQGAKLSKQNHASALATGDPRPVLVQALRFLGQRAVVAWQEMSVEELLRFAVAHWRLTAVPTSANVNPAFSNASR</sequence>
<dbReference type="GO" id="GO:0004818">
    <property type="term" value="F:glutamate-tRNA ligase activity"/>
    <property type="evidence" value="ECO:0007669"/>
    <property type="project" value="TreeGrafter"/>
</dbReference>
<dbReference type="Gene3D" id="3.40.50.620">
    <property type="entry name" value="HUPs"/>
    <property type="match status" value="1"/>
</dbReference>
<dbReference type="AlphaFoldDB" id="A0A6C8GT80"/>
<evidence type="ECO:0000259" key="9">
    <source>
        <dbReference type="Pfam" id="PF00749"/>
    </source>
</evidence>
<dbReference type="PANTHER" id="PTHR43311">
    <property type="entry name" value="GLUTAMATE--TRNA LIGASE"/>
    <property type="match status" value="1"/>
</dbReference>
<evidence type="ECO:0000256" key="5">
    <source>
        <dbReference type="ARBA" id="ARBA00022840"/>
    </source>
</evidence>
<feature type="short sequence motif" description="'HIGH' region" evidence="7">
    <location>
        <begin position="40"/>
        <end position="50"/>
    </location>
</feature>
<comment type="cofactor">
    <cofactor evidence="7">
        <name>Zn(2+)</name>
        <dbReference type="ChEBI" id="CHEBI:29105"/>
    </cofactor>
    <text evidence="7">Binds 1 zinc ion per subunit.</text>
</comment>
<keyword evidence="4 7" id="KW-0862">Zinc</keyword>
<evidence type="ECO:0000256" key="4">
    <source>
        <dbReference type="ARBA" id="ARBA00022833"/>
    </source>
</evidence>
<feature type="binding site" evidence="7">
    <location>
        <position position="218"/>
    </location>
    <ligand>
        <name>L-glutamate</name>
        <dbReference type="ChEBI" id="CHEBI:29985"/>
    </ligand>
</feature>
<dbReference type="PRINTS" id="PR00987">
    <property type="entry name" value="TRNASYNTHGLU"/>
</dbReference>
<dbReference type="NCBIfam" id="NF004312">
    <property type="entry name" value="PRK05710.1-1"/>
    <property type="match status" value="1"/>
</dbReference>
<dbReference type="InterPro" id="IPR014729">
    <property type="entry name" value="Rossmann-like_a/b/a_fold"/>
</dbReference>
<dbReference type="EMBL" id="AFCI01000138">
    <property type="protein sequence ID" value="EHC41575.1"/>
    <property type="molecule type" value="Genomic_DNA"/>
</dbReference>
<feature type="binding site" evidence="7">
    <location>
        <position position="143"/>
    </location>
    <ligand>
        <name>Zn(2+)</name>
        <dbReference type="ChEBI" id="CHEBI:29105"/>
    </ligand>
</feature>
<dbReference type="GO" id="GO:0006424">
    <property type="term" value="P:glutamyl-tRNA aminoacylation"/>
    <property type="evidence" value="ECO:0007669"/>
    <property type="project" value="InterPro"/>
</dbReference>
<dbReference type="HAMAP" id="MF_01428">
    <property type="entry name" value="Glu_Q_tRNA_synth"/>
    <property type="match status" value="1"/>
</dbReference>
<feature type="binding site" evidence="7">
    <location>
        <position position="200"/>
    </location>
    <ligand>
        <name>L-glutamate</name>
        <dbReference type="ChEBI" id="CHEBI:29985"/>
    </ligand>
</feature>
<feature type="binding site" evidence="7">
    <location>
        <position position="131"/>
    </location>
    <ligand>
        <name>Zn(2+)</name>
        <dbReference type="ChEBI" id="CHEBI:29105"/>
    </ligand>
</feature>
<dbReference type="InterPro" id="IPR020058">
    <property type="entry name" value="Glu/Gln-tRNA-synth_Ib_cat-dom"/>
</dbReference>
<dbReference type="Proteomes" id="UP000004906">
    <property type="component" value="Unassembled WGS sequence"/>
</dbReference>
<feature type="binding site" evidence="7">
    <location>
        <begin position="37"/>
        <end position="41"/>
    </location>
    <ligand>
        <name>L-glutamate</name>
        <dbReference type="ChEBI" id="CHEBI:29985"/>
    </ligand>
</feature>
<feature type="binding site" evidence="7">
    <location>
        <position position="73"/>
    </location>
    <ligand>
        <name>L-glutamate</name>
        <dbReference type="ChEBI" id="CHEBI:29985"/>
    </ligand>
</feature>
<gene>
    <name evidence="7" type="primary">gluQ</name>
    <name evidence="10" type="ORF">LTSEADE_0331</name>
</gene>
<comment type="similarity">
    <text evidence="7">Belongs to the class-I aminoacyl-tRNA synthetase family. GluQ subfamily.</text>
</comment>
<dbReference type="GO" id="GO:0006400">
    <property type="term" value="P:tRNA modification"/>
    <property type="evidence" value="ECO:0007669"/>
    <property type="project" value="InterPro"/>
</dbReference>
<dbReference type="InterPro" id="IPR000924">
    <property type="entry name" value="Glu/Gln-tRNA-synth"/>
</dbReference>
<keyword evidence="1 7" id="KW-0436">Ligase</keyword>
<feature type="binding site" evidence="7">
    <location>
        <position position="147"/>
    </location>
    <ligand>
        <name>Zn(2+)</name>
        <dbReference type="ChEBI" id="CHEBI:29105"/>
    </ligand>
</feature>
<dbReference type="GO" id="GO:0008270">
    <property type="term" value="F:zinc ion binding"/>
    <property type="evidence" value="ECO:0007669"/>
    <property type="project" value="UniProtKB-UniRule"/>
</dbReference>
<protein>
    <recommendedName>
        <fullName evidence="7">Glutamyl-Q tRNA(Asp) synthetase</fullName>
        <shortName evidence="7">Glu-Q-RSs</shortName>
        <ecNumber evidence="7">6.1.1.-</ecNumber>
    </recommendedName>
</protein>